<organism evidence="1 2">
    <name type="scientific">Rhipicephalus microplus</name>
    <name type="common">Cattle tick</name>
    <name type="synonym">Boophilus microplus</name>
    <dbReference type="NCBI Taxonomy" id="6941"/>
    <lineage>
        <taxon>Eukaryota</taxon>
        <taxon>Metazoa</taxon>
        <taxon>Ecdysozoa</taxon>
        <taxon>Arthropoda</taxon>
        <taxon>Chelicerata</taxon>
        <taxon>Arachnida</taxon>
        <taxon>Acari</taxon>
        <taxon>Parasitiformes</taxon>
        <taxon>Ixodida</taxon>
        <taxon>Ixodoidea</taxon>
        <taxon>Ixodidae</taxon>
        <taxon>Rhipicephalinae</taxon>
        <taxon>Rhipicephalus</taxon>
        <taxon>Boophilus</taxon>
    </lineage>
</organism>
<reference evidence="1" key="1">
    <citation type="journal article" date="2020" name="Cell">
        <title>Large-Scale Comparative Analyses of Tick Genomes Elucidate Their Genetic Diversity and Vector Capacities.</title>
        <authorList>
            <consortium name="Tick Genome and Microbiome Consortium (TIGMIC)"/>
            <person name="Jia N."/>
            <person name="Wang J."/>
            <person name="Shi W."/>
            <person name="Du L."/>
            <person name="Sun Y."/>
            <person name="Zhan W."/>
            <person name="Jiang J.F."/>
            <person name="Wang Q."/>
            <person name="Zhang B."/>
            <person name="Ji P."/>
            <person name="Bell-Sakyi L."/>
            <person name="Cui X.M."/>
            <person name="Yuan T.T."/>
            <person name="Jiang B.G."/>
            <person name="Yang W.F."/>
            <person name="Lam T.T."/>
            <person name="Chang Q.C."/>
            <person name="Ding S.J."/>
            <person name="Wang X.J."/>
            <person name="Zhu J.G."/>
            <person name="Ruan X.D."/>
            <person name="Zhao L."/>
            <person name="Wei J.T."/>
            <person name="Ye R.Z."/>
            <person name="Que T.C."/>
            <person name="Du C.H."/>
            <person name="Zhou Y.H."/>
            <person name="Cheng J.X."/>
            <person name="Dai P.F."/>
            <person name="Guo W.B."/>
            <person name="Han X.H."/>
            <person name="Huang E.J."/>
            <person name="Li L.F."/>
            <person name="Wei W."/>
            <person name="Gao Y.C."/>
            <person name="Liu J.Z."/>
            <person name="Shao H.Z."/>
            <person name="Wang X."/>
            <person name="Wang C.C."/>
            <person name="Yang T.C."/>
            <person name="Huo Q.B."/>
            <person name="Li W."/>
            <person name="Chen H.Y."/>
            <person name="Chen S.E."/>
            <person name="Zhou L.G."/>
            <person name="Ni X.B."/>
            <person name="Tian J.H."/>
            <person name="Sheng Y."/>
            <person name="Liu T."/>
            <person name="Pan Y.S."/>
            <person name="Xia L.Y."/>
            <person name="Li J."/>
            <person name="Zhao F."/>
            <person name="Cao W.C."/>
        </authorList>
    </citation>
    <scope>NUCLEOTIDE SEQUENCE</scope>
    <source>
        <strain evidence="1">Rmic-2018</strain>
    </source>
</reference>
<dbReference type="AlphaFoldDB" id="A0A9J6DYQ9"/>
<dbReference type="Gene3D" id="2.30.29.240">
    <property type="match status" value="1"/>
</dbReference>
<comment type="caution">
    <text evidence="1">The sequence shown here is derived from an EMBL/GenBank/DDBJ whole genome shotgun (WGS) entry which is preliminary data.</text>
</comment>
<keyword evidence="2" id="KW-1185">Reference proteome</keyword>
<reference evidence="1" key="2">
    <citation type="submission" date="2021-09" db="EMBL/GenBank/DDBJ databases">
        <authorList>
            <person name="Jia N."/>
            <person name="Wang J."/>
            <person name="Shi W."/>
            <person name="Du L."/>
            <person name="Sun Y."/>
            <person name="Zhan W."/>
            <person name="Jiang J."/>
            <person name="Wang Q."/>
            <person name="Zhang B."/>
            <person name="Ji P."/>
            <person name="Sakyi L.B."/>
            <person name="Cui X."/>
            <person name="Yuan T."/>
            <person name="Jiang B."/>
            <person name="Yang W."/>
            <person name="Lam T.T.-Y."/>
            <person name="Chang Q."/>
            <person name="Ding S."/>
            <person name="Wang X."/>
            <person name="Zhu J."/>
            <person name="Ruan X."/>
            <person name="Zhao L."/>
            <person name="Wei J."/>
            <person name="Que T."/>
            <person name="Du C."/>
            <person name="Cheng J."/>
            <person name="Dai P."/>
            <person name="Han X."/>
            <person name="Huang E."/>
            <person name="Gao Y."/>
            <person name="Liu J."/>
            <person name="Shao H."/>
            <person name="Ye R."/>
            <person name="Li L."/>
            <person name="Wei W."/>
            <person name="Wang X."/>
            <person name="Wang C."/>
            <person name="Huo Q."/>
            <person name="Li W."/>
            <person name="Guo W."/>
            <person name="Chen H."/>
            <person name="Chen S."/>
            <person name="Zhou L."/>
            <person name="Zhou L."/>
            <person name="Ni X."/>
            <person name="Tian J."/>
            <person name="Zhou Y."/>
            <person name="Sheng Y."/>
            <person name="Liu T."/>
            <person name="Pan Y."/>
            <person name="Xia L."/>
            <person name="Li J."/>
            <person name="Zhao F."/>
            <person name="Cao W."/>
        </authorList>
    </citation>
    <scope>NUCLEOTIDE SEQUENCE</scope>
    <source>
        <strain evidence="1">Rmic-2018</strain>
        <tissue evidence="1">Larvae</tissue>
    </source>
</reference>
<sequence>MAGAKSGVHVLQLKPISVPKSLQDGNKFVKWDDVSVFPFSARDRSFASSRRPVDRAQSSHANGCRKPCVRARVFRESSRPIGLRRGALLRAVSGRRHRSLGLA</sequence>
<evidence type="ECO:0000313" key="1">
    <source>
        <dbReference type="EMBL" id="KAH8027034.1"/>
    </source>
</evidence>
<gene>
    <name evidence="1" type="ORF">HPB51_001620</name>
</gene>
<evidence type="ECO:0000313" key="2">
    <source>
        <dbReference type="Proteomes" id="UP000821866"/>
    </source>
</evidence>
<protein>
    <submittedName>
        <fullName evidence="1">Uncharacterized protein</fullName>
    </submittedName>
</protein>
<dbReference type="Proteomes" id="UP000821866">
    <property type="component" value="Chromosome 4"/>
</dbReference>
<dbReference type="EMBL" id="JABSTU010000006">
    <property type="protein sequence ID" value="KAH8027034.1"/>
    <property type="molecule type" value="Genomic_DNA"/>
</dbReference>
<proteinExistence type="predicted"/>
<name>A0A9J6DYQ9_RHIMP</name>
<accession>A0A9J6DYQ9</accession>